<evidence type="ECO:0000256" key="5">
    <source>
        <dbReference type="SAM" id="Phobius"/>
    </source>
</evidence>
<dbReference type="PANTHER" id="PTHR24251:SF37">
    <property type="entry name" value="CUB DOMAIN-CONTAINING PROTEIN"/>
    <property type="match status" value="1"/>
</dbReference>
<feature type="domain" description="CUB" evidence="6">
    <location>
        <begin position="23"/>
        <end position="131"/>
    </location>
</feature>
<evidence type="ECO:0000256" key="2">
    <source>
        <dbReference type="ARBA" id="ARBA00023157"/>
    </source>
</evidence>
<dbReference type="Pfam" id="PF00431">
    <property type="entry name" value="CUB"/>
    <property type="match status" value="4"/>
</dbReference>
<dbReference type="Gene3D" id="2.60.120.290">
    <property type="entry name" value="Spermadhesin, CUB domain"/>
    <property type="match status" value="4"/>
</dbReference>
<feature type="non-terminal residue" evidence="7">
    <location>
        <position position="552"/>
    </location>
</feature>
<sequence>MLTQKIVLPIYIPLPSSGDLSDCGGYIYRDSGSLQYPVGGGNYPRNADCSWIIVSSGTSIELHFLQFRTEANRDYVSIRDGENNNSPLLFWDSGTSLPSKVIRTTTNKGFIRFTSNSYSSDLGFALGWSTLDKPCECSGTYSAESGTICLPISSTGNYRNYLNCTWIINSAAPLDIFFSSFSTEKSNDILTIRDGNISESTQLGIFSGNKLPEPLRTMRGAYLQFISDRNRANTGFVLHWNISSSGASRECGKHINSNSGSIQYPISGGHYHDEANCSWIIVSSGSSIELKFTRFSTEFGIDNVYMRNGESSSAPELGKYSGVTLPPSVRTTGNKVFISFISDYVSTSTGFSLTWNTIDEKCTCGGNYSTDSGTICLPITSYGKYMDNMNCTWIINSAVPLDISFSSFNTKSGKDILTIRNGSSSESVLIGNFSGNALPETLKMKTKDAYIQFTSNVRTVGNGFVLHWNISHPGSTTSNTNSSTESSTYITIGAVIAVLVIVVLITSVLIWLKKKKDKDLPQHQSDLGMGNRHDSENSLYGATPGTTELAAK</sequence>
<dbReference type="InterPro" id="IPR035914">
    <property type="entry name" value="Sperma_CUB_dom_sf"/>
</dbReference>
<feature type="domain" description="CUB" evidence="6">
    <location>
        <begin position="251"/>
        <end position="358"/>
    </location>
</feature>
<dbReference type="CDD" id="cd00041">
    <property type="entry name" value="CUB"/>
    <property type="match status" value="4"/>
</dbReference>
<evidence type="ECO:0000313" key="7">
    <source>
        <dbReference type="EMBL" id="CAL4062888.1"/>
    </source>
</evidence>
<protein>
    <recommendedName>
        <fullName evidence="6">CUB domain-containing protein</fullName>
    </recommendedName>
</protein>
<dbReference type="InterPro" id="IPR000859">
    <property type="entry name" value="CUB_dom"/>
</dbReference>
<evidence type="ECO:0000256" key="3">
    <source>
        <dbReference type="PROSITE-ProRule" id="PRU00059"/>
    </source>
</evidence>
<feature type="domain" description="CUB" evidence="6">
    <location>
        <begin position="137"/>
        <end position="243"/>
    </location>
</feature>
<feature type="transmembrane region" description="Helical" evidence="5">
    <location>
        <begin position="489"/>
        <end position="512"/>
    </location>
</feature>
<dbReference type="SMART" id="SM00042">
    <property type="entry name" value="CUB"/>
    <property type="match status" value="4"/>
</dbReference>
<dbReference type="PANTHER" id="PTHR24251">
    <property type="entry name" value="OVOCHYMASE-RELATED"/>
    <property type="match status" value="1"/>
</dbReference>
<dbReference type="SUPFAM" id="SSF49854">
    <property type="entry name" value="Spermadhesin, CUB domain"/>
    <property type="match status" value="4"/>
</dbReference>
<comment type="caution">
    <text evidence="3">Lacks conserved residue(s) required for the propagation of feature annotation.</text>
</comment>
<keyword evidence="5" id="KW-1133">Transmembrane helix</keyword>
<reference evidence="7 8" key="1">
    <citation type="submission" date="2024-05" db="EMBL/GenBank/DDBJ databases">
        <authorList>
            <person name="Wallberg A."/>
        </authorList>
    </citation>
    <scope>NUCLEOTIDE SEQUENCE [LARGE SCALE GENOMIC DNA]</scope>
</reference>
<feature type="disulfide bond" evidence="3">
    <location>
        <begin position="364"/>
        <end position="391"/>
    </location>
</feature>
<feature type="disulfide bond" evidence="3">
    <location>
        <begin position="137"/>
        <end position="164"/>
    </location>
</feature>
<dbReference type="PROSITE" id="PS01180">
    <property type="entry name" value="CUB"/>
    <property type="match status" value="4"/>
</dbReference>
<evidence type="ECO:0000313" key="8">
    <source>
        <dbReference type="Proteomes" id="UP001497623"/>
    </source>
</evidence>
<evidence type="ECO:0000259" key="6">
    <source>
        <dbReference type="PROSITE" id="PS01180"/>
    </source>
</evidence>
<feature type="domain" description="CUB" evidence="6">
    <location>
        <begin position="364"/>
        <end position="471"/>
    </location>
</feature>
<evidence type="ECO:0000256" key="4">
    <source>
        <dbReference type="SAM" id="MobiDB-lite"/>
    </source>
</evidence>
<keyword evidence="1" id="KW-0677">Repeat</keyword>
<organism evidence="7 8">
    <name type="scientific">Meganyctiphanes norvegica</name>
    <name type="common">Northern krill</name>
    <name type="synonym">Thysanopoda norvegica</name>
    <dbReference type="NCBI Taxonomy" id="48144"/>
    <lineage>
        <taxon>Eukaryota</taxon>
        <taxon>Metazoa</taxon>
        <taxon>Ecdysozoa</taxon>
        <taxon>Arthropoda</taxon>
        <taxon>Crustacea</taxon>
        <taxon>Multicrustacea</taxon>
        <taxon>Malacostraca</taxon>
        <taxon>Eumalacostraca</taxon>
        <taxon>Eucarida</taxon>
        <taxon>Euphausiacea</taxon>
        <taxon>Euphausiidae</taxon>
        <taxon>Meganyctiphanes</taxon>
    </lineage>
</organism>
<feature type="region of interest" description="Disordered" evidence="4">
    <location>
        <begin position="520"/>
        <end position="552"/>
    </location>
</feature>
<keyword evidence="5" id="KW-0472">Membrane</keyword>
<keyword evidence="5" id="KW-0812">Transmembrane</keyword>
<gene>
    <name evidence="7" type="ORF">MNOR_LOCUS2904</name>
</gene>
<name>A0AAV2PP13_MEGNR</name>
<feature type="compositionally biased region" description="Polar residues" evidence="4">
    <location>
        <begin position="537"/>
        <end position="546"/>
    </location>
</feature>
<comment type="caution">
    <text evidence="7">The sequence shown here is derived from an EMBL/GenBank/DDBJ whole genome shotgun (WGS) entry which is preliminary data.</text>
</comment>
<accession>A0AAV2PP13</accession>
<keyword evidence="2 3" id="KW-1015">Disulfide bond</keyword>
<dbReference type="Proteomes" id="UP001497623">
    <property type="component" value="Unassembled WGS sequence"/>
</dbReference>
<dbReference type="EMBL" id="CAXKWB010000939">
    <property type="protein sequence ID" value="CAL4062888.1"/>
    <property type="molecule type" value="Genomic_DNA"/>
</dbReference>
<dbReference type="AlphaFoldDB" id="A0AAV2PP13"/>
<keyword evidence="8" id="KW-1185">Reference proteome</keyword>
<evidence type="ECO:0000256" key="1">
    <source>
        <dbReference type="ARBA" id="ARBA00022737"/>
    </source>
</evidence>
<proteinExistence type="predicted"/>